<feature type="region of interest" description="Disordered" evidence="1">
    <location>
        <begin position="1"/>
        <end position="20"/>
    </location>
</feature>
<dbReference type="Proteomes" id="UP000797356">
    <property type="component" value="Chromosome 4"/>
</dbReference>
<organism evidence="2 3">
    <name type="scientific">Cocos nucifera</name>
    <name type="common">Coconut palm</name>
    <dbReference type="NCBI Taxonomy" id="13894"/>
    <lineage>
        <taxon>Eukaryota</taxon>
        <taxon>Viridiplantae</taxon>
        <taxon>Streptophyta</taxon>
        <taxon>Embryophyta</taxon>
        <taxon>Tracheophyta</taxon>
        <taxon>Spermatophyta</taxon>
        <taxon>Magnoliopsida</taxon>
        <taxon>Liliopsida</taxon>
        <taxon>Arecaceae</taxon>
        <taxon>Arecoideae</taxon>
        <taxon>Cocoseae</taxon>
        <taxon>Attaleinae</taxon>
        <taxon>Cocos</taxon>
    </lineage>
</organism>
<reference evidence="2" key="1">
    <citation type="journal article" date="2017" name="Gigascience">
        <title>The genome draft of coconut (Cocos nucifera).</title>
        <authorList>
            <person name="Xiao Y."/>
            <person name="Xu P."/>
            <person name="Fan H."/>
            <person name="Baudouin L."/>
            <person name="Xia W."/>
            <person name="Bocs S."/>
            <person name="Xu J."/>
            <person name="Li Q."/>
            <person name="Guo A."/>
            <person name="Zhou L."/>
            <person name="Li J."/>
            <person name="Wu Y."/>
            <person name="Ma Z."/>
            <person name="Armero A."/>
            <person name="Issali A.E."/>
            <person name="Liu N."/>
            <person name="Peng M."/>
            <person name="Yang Y."/>
        </authorList>
    </citation>
    <scope>NUCLEOTIDE SEQUENCE</scope>
    <source>
        <tissue evidence="2">Spear leaf of Hainan Tall coconut</tissue>
    </source>
</reference>
<comment type="caution">
    <text evidence="2">The sequence shown here is derived from an EMBL/GenBank/DDBJ whole genome shotgun (WGS) entry which is preliminary data.</text>
</comment>
<dbReference type="AlphaFoldDB" id="A0A8K0I644"/>
<accession>A0A8K0I644</accession>
<proteinExistence type="predicted"/>
<gene>
    <name evidence="2" type="ORF">COCNU_04G008860</name>
</gene>
<sequence>MGSNLVDEGDRERERGRLRDEKAMREGFGLATIVDHDGIEMPSSFHPCPLASYVQFSIRRAVKAYSIHLDIGYSGTSTVGIYSIDGIYSTNGIYSTGN</sequence>
<feature type="compositionally biased region" description="Basic and acidic residues" evidence="1">
    <location>
        <begin position="8"/>
        <end position="20"/>
    </location>
</feature>
<name>A0A8K0I644_COCNU</name>
<keyword evidence="3" id="KW-1185">Reference proteome</keyword>
<evidence type="ECO:0000256" key="1">
    <source>
        <dbReference type="SAM" id="MobiDB-lite"/>
    </source>
</evidence>
<dbReference type="EMBL" id="CM017875">
    <property type="protein sequence ID" value="KAG1338580.1"/>
    <property type="molecule type" value="Genomic_DNA"/>
</dbReference>
<protein>
    <submittedName>
        <fullName evidence="2">Uncharacterized protein</fullName>
    </submittedName>
</protein>
<evidence type="ECO:0000313" key="2">
    <source>
        <dbReference type="EMBL" id="KAG1338580.1"/>
    </source>
</evidence>
<reference evidence="2" key="2">
    <citation type="submission" date="2019-07" db="EMBL/GenBank/DDBJ databases">
        <authorList>
            <person name="Yang Y."/>
            <person name="Bocs S."/>
            <person name="Baudouin L."/>
        </authorList>
    </citation>
    <scope>NUCLEOTIDE SEQUENCE</scope>
    <source>
        <tissue evidence="2">Spear leaf of Hainan Tall coconut</tissue>
    </source>
</reference>
<evidence type="ECO:0000313" key="3">
    <source>
        <dbReference type="Proteomes" id="UP000797356"/>
    </source>
</evidence>